<dbReference type="AlphaFoldDB" id="A0A8D8VQD4"/>
<evidence type="ECO:0008006" key="2">
    <source>
        <dbReference type="Google" id="ProtNLM"/>
    </source>
</evidence>
<evidence type="ECO:0000313" key="1">
    <source>
        <dbReference type="EMBL" id="CAG6630723.1"/>
    </source>
</evidence>
<dbReference type="SUPFAM" id="SSF56672">
    <property type="entry name" value="DNA/RNA polymerases"/>
    <property type="match status" value="1"/>
</dbReference>
<reference evidence="1" key="1">
    <citation type="submission" date="2021-05" db="EMBL/GenBank/DDBJ databases">
        <authorList>
            <person name="Alioto T."/>
            <person name="Alioto T."/>
            <person name="Gomez Garrido J."/>
        </authorList>
    </citation>
    <scope>NUCLEOTIDE SEQUENCE</scope>
</reference>
<proteinExistence type="predicted"/>
<dbReference type="InterPro" id="IPR023211">
    <property type="entry name" value="DNA_pol_palm_dom_sf"/>
</dbReference>
<dbReference type="InterPro" id="IPR043502">
    <property type="entry name" value="DNA/RNA_pol_sf"/>
</dbReference>
<sequence length="285" mass="32947">MNARSEFDKDFYKLMNNSVFGKLMENVRDRMRASLETKWDRVRKMIANPTFIDCTVIKEELVFVEMQQSTVKFDKAIFAGASILDQSKILMYDFHYNTIHSTFGGNNVQLLYCDTDSFIYCIRCDDLYSDLCFGSIQGRLDLSSYPQDHRLYNVANKKVVGKFKDELDGKIITEFVGLSSKLYSFKTCQRQEVKKAKGVNRVVINREMSFNDYKTCLNESIEFYRQMNNIVSSNHLIRTVQMNKRVLFNFDDKRVIKADGKGTYSFGHYEIVNDSSSSSSSSSSS</sequence>
<dbReference type="EMBL" id="HBUF01074564">
    <property type="protein sequence ID" value="CAG6630723.1"/>
    <property type="molecule type" value="Transcribed_RNA"/>
</dbReference>
<dbReference type="PANTHER" id="PTHR31511">
    <property type="entry name" value="PROTEIN CBG23764"/>
    <property type="match status" value="1"/>
</dbReference>
<dbReference type="Gene3D" id="3.90.1600.10">
    <property type="entry name" value="Palm domain of DNA polymerase"/>
    <property type="match status" value="1"/>
</dbReference>
<dbReference type="GO" id="GO:0071897">
    <property type="term" value="P:DNA biosynthetic process"/>
    <property type="evidence" value="ECO:0007669"/>
    <property type="project" value="UniProtKB-ARBA"/>
</dbReference>
<accession>A0A8D8VQD4</accession>
<dbReference type="PANTHER" id="PTHR31511:SF12">
    <property type="entry name" value="RHO TERMINATION FACTOR N-TERMINAL DOMAIN-CONTAINING PROTEIN"/>
    <property type="match status" value="1"/>
</dbReference>
<name>A0A8D8VQD4_9HEMI</name>
<organism evidence="1">
    <name type="scientific">Cacopsylla melanoneura</name>
    <dbReference type="NCBI Taxonomy" id="428564"/>
    <lineage>
        <taxon>Eukaryota</taxon>
        <taxon>Metazoa</taxon>
        <taxon>Ecdysozoa</taxon>
        <taxon>Arthropoda</taxon>
        <taxon>Hexapoda</taxon>
        <taxon>Insecta</taxon>
        <taxon>Pterygota</taxon>
        <taxon>Neoptera</taxon>
        <taxon>Paraneoptera</taxon>
        <taxon>Hemiptera</taxon>
        <taxon>Sternorrhyncha</taxon>
        <taxon>Psylloidea</taxon>
        <taxon>Psyllidae</taxon>
        <taxon>Psyllinae</taxon>
        <taxon>Cacopsylla</taxon>
    </lineage>
</organism>
<protein>
    <recommendedName>
        <fullName evidence="2">DNA-directed DNA polymerase</fullName>
    </recommendedName>
</protein>